<dbReference type="InterPro" id="IPR036097">
    <property type="entry name" value="HisK_dim/P_sf"/>
</dbReference>
<dbReference type="AlphaFoldDB" id="A0A2S1LQX6"/>
<dbReference type="PRINTS" id="PR00344">
    <property type="entry name" value="BCTRLSENSOR"/>
</dbReference>
<dbReference type="SUPFAM" id="SSF47384">
    <property type="entry name" value="Homodimeric domain of signal transducing histidine kinase"/>
    <property type="match status" value="1"/>
</dbReference>
<feature type="domain" description="PAC" evidence="8">
    <location>
        <begin position="370"/>
        <end position="424"/>
    </location>
</feature>
<feature type="domain" description="PAS" evidence="7">
    <location>
        <begin position="425"/>
        <end position="474"/>
    </location>
</feature>
<dbReference type="EMBL" id="CP020919">
    <property type="protein sequence ID" value="AWG26061.1"/>
    <property type="molecule type" value="Genomic_DNA"/>
</dbReference>
<dbReference type="SUPFAM" id="SSF55785">
    <property type="entry name" value="PYP-like sensor domain (PAS domain)"/>
    <property type="match status" value="5"/>
</dbReference>
<dbReference type="PROSITE" id="PS50113">
    <property type="entry name" value="PAC"/>
    <property type="match status" value="4"/>
</dbReference>
<dbReference type="InterPro" id="IPR052162">
    <property type="entry name" value="Sensor_kinase/Photoreceptor"/>
</dbReference>
<dbReference type="Pfam" id="PF08448">
    <property type="entry name" value="PAS_4"/>
    <property type="match status" value="1"/>
</dbReference>
<dbReference type="InterPro" id="IPR000700">
    <property type="entry name" value="PAS-assoc_C"/>
</dbReference>
<dbReference type="EC" id="2.7.13.3" evidence="2"/>
<keyword evidence="10" id="KW-1185">Reference proteome</keyword>
<dbReference type="Proteomes" id="UP000244677">
    <property type="component" value="Chromosome"/>
</dbReference>
<dbReference type="PROSITE" id="PS50109">
    <property type="entry name" value="HIS_KIN"/>
    <property type="match status" value="1"/>
</dbReference>
<evidence type="ECO:0000256" key="2">
    <source>
        <dbReference type="ARBA" id="ARBA00012438"/>
    </source>
</evidence>
<evidence type="ECO:0000256" key="3">
    <source>
        <dbReference type="ARBA" id="ARBA00022553"/>
    </source>
</evidence>
<reference evidence="9 10" key="1">
    <citation type="submission" date="2017-04" db="EMBL/GenBank/DDBJ databases">
        <title>Complete genome sequence of Flavobacterium kingsejong AJ004.</title>
        <authorList>
            <person name="Lee P.C."/>
        </authorList>
    </citation>
    <scope>NUCLEOTIDE SEQUENCE [LARGE SCALE GENOMIC DNA]</scope>
    <source>
        <strain evidence="9 10">AJ004</strain>
    </source>
</reference>
<dbReference type="InterPro" id="IPR000014">
    <property type="entry name" value="PAS"/>
</dbReference>
<dbReference type="CDD" id="cd00130">
    <property type="entry name" value="PAS"/>
    <property type="match status" value="2"/>
</dbReference>
<keyword evidence="5" id="KW-0418">Kinase</keyword>
<evidence type="ECO:0000256" key="5">
    <source>
        <dbReference type="ARBA" id="ARBA00022777"/>
    </source>
</evidence>
<evidence type="ECO:0000259" key="6">
    <source>
        <dbReference type="PROSITE" id="PS50109"/>
    </source>
</evidence>
<dbReference type="PANTHER" id="PTHR43304">
    <property type="entry name" value="PHYTOCHROME-LIKE PROTEIN CPH1"/>
    <property type="match status" value="1"/>
</dbReference>
<dbReference type="NCBIfam" id="TIGR00229">
    <property type="entry name" value="sensory_box"/>
    <property type="match status" value="2"/>
</dbReference>
<feature type="domain" description="PAC" evidence="8">
    <location>
        <begin position="631"/>
        <end position="684"/>
    </location>
</feature>
<dbReference type="InterPro" id="IPR035965">
    <property type="entry name" value="PAS-like_dom_sf"/>
</dbReference>
<evidence type="ECO:0000313" key="9">
    <source>
        <dbReference type="EMBL" id="AWG26061.1"/>
    </source>
</evidence>
<dbReference type="InterPro" id="IPR013655">
    <property type="entry name" value="PAS_fold_3"/>
</dbReference>
<accession>A0A2S1LQX6</accession>
<protein>
    <recommendedName>
        <fullName evidence="2">histidine kinase</fullName>
        <ecNumber evidence="2">2.7.13.3</ecNumber>
    </recommendedName>
</protein>
<dbReference type="PROSITE" id="PS50112">
    <property type="entry name" value="PAS"/>
    <property type="match status" value="1"/>
</dbReference>
<dbReference type="InterPro" id="IPR036890">
    <property type="entry name" value="HATPase_C_sf"/>
</dbReference>
<dbReference type="SMART" id="SM00091">
    <property type="entry name" value="PAS"/>
    <property type="match status" value="4"/>
</dbReference>
<dbReference type="GO" id="GO:0000155">
    <property type="term" value="F:phosphorelay sensor kinase activity"/>
    <property type="evidence" value="ECO:0007669"/>
    <property type="project" value="InterPro"/>
</dbReference>
<dbReference type="OrthoDB" id="9766459at2"/>
<dbReference type="PANTHER" id="PTHR43304:SF1">
    <property type="entry name" value="PAC DOMAIN-CONTAINING PROTEIN"/>
    <property type="match status" value="1"/>
</dbReference>
<dbReference type="SUPFAM" id="SSF55874">
    <property type="entry name" value="ATPase domain of HSP90 chaperone/DNA topoisomerase II/histidine kinase"/>
    <property type="match status" value="1"/>
</dbReference>
<evidence type="ECO:0000256" key="4">
    <source>
        <dbReference type="ARBA" id="ARBA00022679"/>
    </source>
</evidence>
<dbReference type="InterPro" id="IPR003594">
    <property type="entry name" value="HATPase_dom"/>
</dbReference>
<dbReference type="SMART" id="SM00086">
    <property type="entry name" value="PAC"/>
    <property type="match status" value="4"/>
</dbReference>
<keyword evidence="4" id="KW-0808">Transferase</keyword>
<keyword evidence="3" id="KW-0597">Phosphoprotein</keyword>
<dbReference type="SMART" id="SM00388">
    <property type="entry name" value="HisKA"/>
    <property type="match status" value="1"/>
</dbReference>
<dbReference type="SMART" id="SM00387">
    <property type="entry name" value="HATPase_c"/>
    <property type="match status" value="1"/>
</dbReference>
<organism evidence="9 10">
    <name type="scientific">Flavobacterium kingsejongi</name>
    <dbReference type="NCBI Taxonomy" id="1678728"/>
    <lineage>
        <taxon>Bacteria</taxon>
        <taxon>Pseudomonadati</taxon>
        <taxon>Bacteroidota</taxon>
        <taxon>Flavobacteriia</taxon>
        <taxon>Flavobacteriales</taxon>
        <taxon>Flavobacteriaceae</taxon>
        <taxon>Flavobacterium</taxon>
    </lineage>
</organism>
<dbReference type="Pfam" id="PF08447">
    <property type="entry name" value="PAS_3"/>
    <property type="match status" value="1"/>
</dbReference>
<evidence type="ECO:0000259" key="8">
    <source>
        <dbReference type="PROSITE" id="PS50113"/>
    </source>
</evidence>
<gene>
    <name evidence="9" type="ORF">FK004_12920</name>
</gene>
<feature type="domain" description="Histidine kinase" evidence="6">
    <location>
        <begin position="713"/>
        <end position="939"/>
    </location>
</feature>
<comment type="catalytic activity">
    <reaction evidence="1">
        <text>ATP + protein L-histidine = ADP + protein N-phospho-L-histidine.</text>
        <dbReference type="EC" id="2.7.13.3"/>
    </reaction>
</comment>
<dbReference type="CDD" id="cd00082">
    <property type="entry name" value="HisKA"/>
    <property type="match status" value="1"/>
</dbReference>
<dbReference type="Pfam" id="PF02518">
    <property type="entry name" value="HATPase_c"/>
    <property type="match status" value="1"/>
</dbReference>
<dbReference type="Gene3D" id="2.10.70.100">
    <property type="match status" value="2"/>
</dbReference>
<dbReference type="Pfam" id="PF00512">
    <property type="entry name" value="HisKA"/>
    <property type="match status" value="1"/>
</dbReference>
<dbReference type="InterPro" id="IPR003661">
    <property type="entry name" value="HisK_dim/P_dom"/>
</dbReference>
<evidence type="ECO:0000259" key="7">
    <source>
        <dbReference type="PROSITE" id="PS50112"/>
    </source>
</evidence>
<dbReference type="RefSeq" id="WP_108737599.1">
    <property type="nucleotide sequence ID" value="NZ_CP020919.1"/>
</dbReference>
<evidence type="ECO:0000256" key="1">
    <source>
        <dbReference type="ARBA" id="ARBA00000085"/>
    </source>
</evidence>
<name>A0A2S1LQX6_9FLAO</name>
<proteinExistence type="predicted"/>
<dbReference type="Gene3D" id="3.30.565.10">
    <property type="entry name" value="Histidine kinase-like ATPase, C-terminal domain"/>
    <property type="match status" value="1"/>
</dbReference>
<feature type="domain" description="PAC" evidence="8">
    <location>
        <begin position="502"/>
        <end position="555"/>
    </location>
</feature>
<dbReference type="Gene3D" id="1.10.287.130">
    <property type="match status" value="1"/>
</dbReference>
<dbReference type="InterPro" id="IPR013656">
    <property type="entry name" value="PAS_4"/>
</dbReference>
<dbReference type="InterPro" id="IPR005467">
    <property type="entry name" value="His_kinase_dom"/>
</dbReference>
<evidence type="ECO:0000313" key="10">
    <source>
        <dbReference type="Proteomes" id="UP000244677"/>
    </source>
</evidence>
<sequence length="940" mass="106635">MQNKTPNTTIFPVQPIGECATLIQNFDWETTSVGHPDEWPISLRNTVSLIVSSKFPMFLWWGDDLIQFYNDAYRPSLGNDGKHPTAMGQKGEDCWPEIWDFIFPLIDKVRTTGESVWYDDLLLPIFRNGRMEDVYWTFSYSPVQNDEGIITGVLVVCTETTEKIKNLKRIEEGKSQLEFAIEATELGTWELTIATGRFTANSRLKEWLGSTSASENELSDAIAVVAEKDRQRVIKAINSAVTDPIGDYDIEFTIAHPITGQERILRAKGKSWRNAENETYQINGTFQDISEQKQREELFKSIIEQAPVATCLFAGRDMTVAIANDIMIGYWGKDRSVMGLPLEVGVPELIGQPFLKILDEVYSTGIAYTDKGAPVLLDLEGRMDTYYFDFTYKPLRNADGSIYGVMNMSVDVTDQVMARQKIEENQRELLASFEESPVAIAMIAHEGYTFTMANPFYGMIVGRPPEELIGKPLLTAVPELEGQGFEELLEGVFSTGIPYIAKELTVRILRNNKMETIYIDFNYQPRLNTQQQVIGVLVVAVEVTEQVVSRKKIEDSQVALHNAIELAELATWRLDSKSNIFSCSDRFKNWIGITESQCSIEDFYNAIVPERRDNVRNSLNQVLYTKSKSIYDDEYEIINQETGAPMIIHATAQLFYDSSGNPDYMSGTAQDITKQRKVQNELESKVLERTLELQAANQNLEANNQELRQFAYIASHDLQEPIRKISIFMEILENSLETINAKSLTYIDRIKDSTTRMTVLIRDILGYSQLSNANDDFERVDLRQVADEIMNEFELQIEQKNAEITFSGLATIQAKPLQMSQLFGNLISNALKYSFPDSHPRIVITGSTLPNEEKKQHNLDTTVDYIKITFKDNGIGFDPQYADKIFHIFQRLHAKTEYIGTGIGLAICKKIVQNHAGEIYATSEQFEGATFTVILPKLQR</sequence>
<dbReference type="InterPro" id="IPR001610">
    <property type="entry name" value="PAC"/>
</dbReference>
<feature type="domain" description="PAC" evidence="8">
    <location>
        <begin position="248"/>
        <end position="301"/>
    </location>
</feature>
<dbReference type="FunFam" id="3.30.565.10:FF:000006">
    <property type="entry name" value="Sensor histidine kinase WalK"/>
    <property type="match status" value="1"/>
</dbReference>
<dbReference type="Gene3D" id="3.30.450.20">
    <property type="entry name" value="PAS domain"/>
    <property type="match status" value="5"/>
</dbReference>
<dbReference type="KEGG" id="fki:FK004_12920"/>
<dbReference type="InterPro" id="IPR004358">
    <property type="entry name" value="Sig_transdc_His_kin-like_C"/>
</dbReference>